<keyword evidence="3" id="KW-1185">Reference proteome</keyword>
<evidence type="ECO:0008006" key="4">
    <source>
        <dbReference type="Google" id="ProtNLM"/>
    </source>
</evidence>
<evidence type="ECO:0000313" key="3">
    <source>
        <dbReference type="Proteomes" id="UP001500305"/>
    </source>
</evidence>
<protein>
    <recommendedName>
        <fullName evidence="4">SPW_0924 family protein</fullName>
    </recommendedName>
</protein>
<proteinExistence type="predicted"/>
<name>A0ABN3ESE8_9ACTN</name>
<keyword evidence="1" id="KW-0812">Transmembrane</keyword>
<keyword evidence="1" id="KW-1133">Transmembrane helix</keyword>
<comment type="caution">
    <text evidence="2">The sequence shown here is derived from an EMBL/GenBank/DDBJ whole genome shotgun (WGS) entry which is preliminary data.</text>
</comment>
<dbReference type="RefSeq" id="WP_344639894.1">
    <property type="nucleotide sequence ID" value="NZ_BAAATR010000037.1"/>
</dbReference>
<reference evidence="2 3" key="1">
    <citation type="journal article" date="2019" name="Int. J. Syst. Evol. Microbiol.">
        <title>The Global Catalogue of Microorganisms (GCM) 10K type strain sequencing project: providing services to taxonomists for standard genome sequencing and annotation.</title>
        <authorList>
            <consortium name="The Broad Institute Genomics Platform"/>
            <consortium name="The Broad Institute Genome Sequencing Center for Infectious Disease"/>
            <person name="Wu L."/>
            <person name="Ma J."/>
        </authorList>
    </citation>
    <scope>NUCLEOTIDE SEQUENCE [LARGE SCALE GENOMIC DNA]</scope>
    <source>
        <strain evidence="2 3">JCM 7356</strain>
    </source>
</reference>
<dbReference type="Proteomes" id="UP001500305">
    <property type="component" value="Unassembled WGS sequence"/>
</dbReference>
<evidence type="ECO:0000313" key="2">
    <source>
        <dbReference type="EMBL" id="GAA2268660.1"/>
    </source>
</evidence>
<evidence type="ECO:0000256" key="1">
    <source>
        <dbReference type="SAM" id="Phobius"/>
    </source>
</evidence>
<organism evidence="2 3">
    <name type="scientific">Kitasatospora cystarginea</name>
    <dbReference type="NCBI Taxonomy" id="58350"/>
    <lineage>
        <taxon>Bacteria</taxon>
        <taxon>Bacillati</taxon>
        <taxon>Actinomycetota</taxon>
        <taxon>Actinomycetes</taxon>
        <taxon>Kitasatosporales</taxon>
        <taxon>Streptomycetaceae</taxon>
        <taxon>Kitasatospora</taxon>
    </lineage>
</organism>
<keyword evidence="1" id="KW-0472">Membrane</keyword>
<dbReference type="EMBL" id="BAAATR010000037">
    <property type="protein sequence ID" value="GAA2268660.1"/>
    <property type="molecule type" value="Genomic_DNA"/>
</dbReference>
<sequence length="73" mass="7318">MRSGAADFPVGAAFAVLLALALAIVALGVIATLRMPGPDECIAAPPPPPSRSEAVLEPVAAPEHLDPARGIPI</sequence>
<feature type="transmembrane region" description="Helical" evidence="1">
    <location>
        <begin position="12"/>
        <end position="33"/>
    </location>
</feature>
<accession>A0ABN3ESE8</accession>
<gene>
    <name evidence="2" type="ORF">GCM10010430_62490</name>
</gene>